<dbReference type="GeneID" id="115878599"/>
<dbReference type="SUPFAM" id="SSF57903">
    <property type="entry name" value="FYVE/PHD zinc finger"/>
    <property type="match status" value="1"/>
</dbReference>
<organism evidence="8 9">
    <name type="scientific">Sitophilus oryzae</name>
    <name type="common">Rice weevil</name>
    <name type="synonym">Curculio oryzae</name>
    <dbReference type="NCBI Taxonomy" id="7048"/>
    <lineage>
        <taxon>Eukaryota</taxon>
        <taxon>Metazoa</taxon>
        <taxon>Ecdysozoa</taxon>
        <taxon>Arthropoda</taxon>
        <taxon>Hexapoda</taxon>
        <taxon>Insecta</taxon>
        <taxon>Pterygota</taxon>
        <taxon>Neoptera</taxon>
        <taxon>Endopterygota</taxon>
        <taxon>Coleoptera</taxon>
        <taxon>Polyphaga</taxon>
        <taxon>Cucujiformia</taxon>
        <taxon>Curculionidae</taxon>
        <taxon>Dryophthorinae</taxon>
        <taxon>Sitophilus</taxon>
    </lineage>
</organism>
<feature type="domain" description="PHD-type" evidence="6">
    <location>
        <begin position="5"/>
        <end position="62"/>
    </location>
</feature>
<dbReference type="RefSeq" id="XP_030751008.1">
    <property type="nucleotide sequence ID" value="XM_030895148.1"/>
</dbReference>
<keyword evidence="1" id="KW-0479">Metal-binding</keyword>
<dbReference type="GO" id="GO:0008270">
    <property type="term" value="F:zinc ion binding"/>
    <property type="evidence" value="ECO:0007669"/>
    <property type="project" value="UniProtKB-KW"/>
</dbReference>
<evidence type="ECO:0000259" key="6">
    <source>
        <dbReference type="PROSITE" id="PS50016"/>
    </source>
</evidence>
<keyword evidence="3" id="KW-0862">Zinc</keyword>
<dbReference type="PROSITE" id="PS01359">
    <property type="entry name" value="ZF_PHD_1"/>
    <property type="match status" value="1"/>
</dbReference>
<dbReference type="InterPro" id="IPR001878">
    <property type="entry name" value="Znf_CCHC"/>
</dbReference>
<protein>
    <submittedName>
        <fullName evidence="9">Uncharacterized protein LOC115878599</fullName>
    </submittedName>
</protein>
<dbReference type="AlphaFoldDB" id="A0A6J2XHT0"/>
<dbReference type="InParanoid" id="A0A6J2XHT0"/>
<evidence type="ECO:0000313" key="8">
    <source>
        <dbReference type="Proteomes" id="UP000504635"/>
    </source>
</evidence>
<dbReference type="KEGG" id="soy:115878599"/>
<dbReference type="Proteomes" id="UP000504635">
    <property type="component" value="Unplaced"/>
</dbReference>
<accession>A0A6J2XHT0</accession>
<feature type="domain" description="CCHC-type" evidence="7">
    <location>
        <begin position="313"/>
        <end position="327"/>
    </location>
</feature>
<name>A0A6J2XHT0_SITOR</name>
<evidence type="ECO:0000259" key="7">
    <source>
        <dbReference type="PROSITE" id="PS50158"/>
    </source>
</evidence>
<keyword evidence="8" id="KW-1185">Reference proteome</keyword>
<dbReference type="InterPro" id="IPR001965">
    <property type="entry name" value="Znf_PHD"/>
</dbReference>
<feature type="coiled-coil region" evidence="5">
    <location>
        <begin position="78"/>
        <end position="105"/>
    </location>
</feature>
<evidence type="ECO:0000256" key="3">
    <source>
        <dbReference type="ARBA" id="ARBA00022833"/>
    </source>
</evidence>
<dbReference type="InterPro" id="IPR019786">
    <property type="entry name" value="Zinc_finger_PHD-type_CS"/>
</dbReference>
<evidence type="ECO:0000313" key="9">
    <source>
        <dbReference type="RefSeq" id="XP_030751008.1"/>
    </source>
</evidence>
<evidence type="ECO:0000256" key="4">
    <source>
        <dbReference type="PROSITE-ProRule" id="PRU00047"/>
    </source>
</evidence>
<evidence type="ECO:0000256" key="1">
    <source>
        <dbReference type="ARBA" id="ARBA00022723"/>
    </source>
</evidence>
<dbReference type="InterPro" id="IPR013083">
    <property type="entry name" value="Znf_RING/FYVE/PHD"/>
</dbReference>
<keyword evidence="2 4" id="KW-0863">Zinc-finger</keyword>
<proteinExistence type="predicted"/>
<dbReference type="SUPFAM" id="SSF57756">
    <property type="entry name" value="Retrovirus zinc finger-like domains"/>
    <property type="match status" value="1"/>
</dbReference>
<dbReference type="SMART" id="SM00249">
    <property type="entry name" value="PHD"/>
    <property type="match status" value="1"/>
</dbReference>
<reference evidence="9" key="1">
    <citation type="submission" date="2025-08" db="UniProtKB">
        <authorList>
            <consortium name="RefSeq"/>
        </authorList>
    </citation>
    <scope>IDENTIFICATION</scope>
    <source>
        <tissue evidence="9">Gonads</tissue>
    </source>
</reference>
<dbReference type="OrthoDB" id="6775559at2759"/>
<dbReference type="Gene3D" id="3.30.40.10">
    <property type="entry name" value="Zinc/RING finger domain, C3HC4 (zinc finger)"/>
    <property type="match status" value="1"/>
</dbReference>
<dbReference type="InterPro" id="IPR019787">
    <property type="entry name" value="Znf_PHD-finger"/>
</dbReference>
<dbReference type="PROSITE" id="PS50158">
    <property type="entry name" value="ZF_CCHC"/>
    <property type="match status" value="1"/>
</dbReference>
<dbReference type="InterPro" id="IPR011011">
    <property type="entry name" value="Znf_FYVE_PHD"/>
</dbReference>
<dbReference type="InterPro" id="IPR036875">
    <property type="entry name" value="Znf_CCHC_sf"/>
</dbReference>
<keyword evidence="5" id="KW-0175">Coiled coil</keyword>
<sequence>MAGDVEVCGVCSDNFIVSAKCIKCDFCKKCYHPSCVNIRDSWYKFLTENSSLFWFCDHCKNLWRSNKVIDENLVPNECETLRKEVECLNREKELLNNLISELKYSNETQKALISTYQNRVVDKSSGLSSPNQPRNSYSEVAKTQKSVKSILVIKNQNQTVPIDAVYEEVTKTLNPASVEARINGTKKIRGGVVIDCDSEDSLKKIKDGLNEKLGNKYDINVPKMFKPRLIVKDVRVCDYTNNEEVIKNIVALNGIGESAMSEIKIITHLKYFNKINLIIEVSPMIRKMMLEKQFIFIGWKKSYVSDYLRIIQCYKCYGYGHVEKECRGTLTCSKCTEGHKFNACKSINDVFINCVNHNKKLRKTVPVDHSVKSKDCPIYLNYLSVLKQRIDYGENL</sequence>
<gene>
    <name evidence="9" type="primary">LOC115878599</name>
</gene>
<dbReference type="PROSITE" id="PS50016">
    <property type="entry name" value="ZF_PHD_2"/>
    <property type="match status" value="1"/>
</dbReference>
<evidence type="ECO:0000256" key="5">
    <source>
        <dbReference type="SAM" id="Coils"/>
    </source>
</evidence>
<dbReference type="GO" id="GO:0003676">
    <property type="term" value="F:nucleic acid binding"/>
    <property type="evidence" value="ECO:0007669"/>
    <property type="project" value="InterPro"/>
</dbReference>
<evidence type="ECO:0000256" key="2">
    <source>
        <dbReference type="ARBA" id="ARBA00022771"/>
    </source>
</evidence>